<proteinExistence type="predicted"/>
<accession>A0A2I0M2B0</accession>
<dbReference type="EMBL" id="AKCR02000047">
    <property type="protein sequence ID" value="PKK23820.1"/>
    <property type="molecule type" value="Genomic_DNA"/>
</dbReference>
<gene>
    <name evidence="1" type="primary">BLCAP</name>
    <name evidence="1" type="ORF">A306_00008949</name>
</gene>
<reference evidence="1 2" key="1">
    <citation type="journal article" date="2013" name="Science">
        <title>Genomic diversity and evolution of the head crest in the rock pigeon.</title>
        <authorList>
            <person name="Shapiro M.D."/>
            <person name="Kronenberg Z."/>
            <person name="Li C."/>
            <person name="Domyan E.T."/>
            <person name="Pan H."/>
            <person name="Campbell M."/>
            <person name="Tan H."/>
            <person name="Huff C.D."/>
            <person name="Hu H."/>
            <person name="Vickrey A.I."/>
            <person name="Nielsen S.C."/>
            <person name="Stringham S.A."/>
            <person name="Hu H."/>
            <person name="Willerslev E."/>
            <person name="Gilbert M.T."/>
            <person name="Yandell M."/>
            <person name="Zhang G."/>
            <person name="Wang J."/>
        </authorList>
    </citation>
    <scope>NUCLEOTIDE SEQUENCE [LARGE SCALE GENOMIC DNA]</scope>
    <source>
        <tissue evidence="1">Blood</tissue>
    </source>
</reference>
<organism evidence="1 2">
    <name type="scientific">Columba livia</name>
    <name type="common">Rock dove</name>
    <dbReference type="NCBI Taxonomy" id="8932"/>
    <lineage>
        <taxon>Eukaryota</taxon>
        <taxon>Metazoa</taxon>
        <taxon>Chordata</taxon>
        <taxon>Craniata</taxon>
        <taxon>Vertebrata</taxon>
        <taxon>Euteleostomi</taxon>
        <taxon>Archelosauria</taxon>
        <taxon>Archosauria</taxon>
        <taxon>Dinosauria</taxon>
        <taxon>Saurischia</taxon>
        <taxon>Theropoda</taxon>
        <taxon>Coelurosauria</taxon>
        <taxon>Aves</taxon>
        <taxon>Neognathae</taxon>
        <taxon>Neoaves</taxon>
        <taxon>Columbimorphae</taxon>
        <taxon>Columbiformes</taxon>
        <taxon>Columbidae</taxon>
        <taxon>Columba</taxon>
    </lineage>
</organism>
<evidence type="ECO:0000313" key="2">
    <source>
        <dbReference type="Proteomes" id="UP000053872"/>
    </source>
</evidence>
<name>A0A2I0M2B0_COLLI</name>
<evidence type="ECO:0000313" key="1">
    <source>
        <dbReference type="EMBL" id="PKK23820.1"/>
    </source>
</evidence>
<dbReference type="AlphaFoldDB" id="A0A2I0M2B0"/>
<dbReference type="Proteomes" id="UP000053872">
    <property type="component" value="Unassembled WGS sequence"/>
</dbReference>
<sequence>CETGSWQKFCWVTGCCLPWDAVICSLDLEEGTKKTRRAHLRSCWNLLWVPSDRCCHQAPASGHHVLPAVAAARPAHTQAPQPSAVVQPLHVHGLLPAEFPPGTEALHDLCLGLPGSSVPHLLQLLGELLLVSLHRIPVARVSSRSQYSGHLGKDNLLDC</sequence>
<protein>
    <submittedName>
        <fullName evidence="1">Bladder cancer associated protein, transcript variant X2</fullName>
    </submittedName>
</protein>
<keyword evidence="2" id="KW-1185">Reference proteome</keyword>
<comment type="caution">
    <text evidence="1">The sequence shown here is derived from an EMBL/GenBank/DDBJ whole genome shotgun (WGS) entry which is preliminary data.</text>
</comment>
<feature type="non-terminal residue" evidence="1">
    <location>
        <position position="1"/>
    </location>
</feature>